<dbReference type="EMBL" id="BEGY01000033">
    <property type="protein sequence ID" value="GAX78542.1"/>
    <property type="molecule type" value="Genomic_DNA"/>
</dbReference>
<keyword evidence="2" id="KW-1185">Reference proteome</keyword>
<dbReference type="Proteomes" id="UP000232323">
    <property type="component" value="Unassembled WGS sequence"/>
</dbReference>
<evidence type="ECO:0000313" key="2">
    <source>
        <dbReference type="Proteomes" id="UP000232323"/>
    </source>
</evidence>
<protein>
    <submittedName>
        <fullName evidence="1">Uncharacterized protein</fullName>
    </submittedName>
</protein>
<sequence length="117" mass="12995">MFIGIVKGFQSQTATILIFDLFFCPLRKFKLRHSIIIRINHSVVARLQQGHQFSAASCFSYLSLFLVPFAATLTTPTSSHLTTLVLFGTPFGVPAPHSLLCPYTSLIHHHGFHCHGS</sequence>
<name>A0A250X6N2_9CHLO</name>
<proteinExistence type="predicted"/>
<accession>A0A250X6N2</accession>
<reference evidence="1 2" key="1">
    <citation type="submission" date="2017-08" db="EMBL/GenBank/DDBJ databases">
        <title>Acidophilic green algal genome provides insights into adaptation to an acidic environment.</title>
        <authorList>
            <person name="Hirooka S."/>
            <person name="Hirose Y."/>
            <person name="Kanesaki Y."/>
            <person name="Higuchi S."/>
            <person name="Fujiwara T."/>
            <person name="Onuma R."/>
            <person name="Era A."/>
            <person name="Ohbayashi R."/>
            <person name="Uzuka A."/>
            <person name="Nozaki H."/>
            <person name="Yoshikawa H."/>
            <person name="Miyagishima S.Y."/>
        </authorList>
    </citation>
    <scope>NUCLEOTIDE SEQUENCE [LARGE SCALE GENOMIC DNA]</scope>
    <source>
        <strain evidence="1 2">NIES-2499</strain>
    </source>
</reference>
<comment type="caution">
    <text evidence="1">The sequence shown here is derived from an EMBL/GenBank/DDBJ whole genome shotgun (WGS) entry which is preliminary data.</text>
</comment>
<evidence type="ECO:0000313" key="1">
    <source>
        <dbReference type="EMBL" id="GAX78542.1"/>
    </source>
</evidence>
<dbReference type="AlphaFoldDB" id="A0A250X6N2"/>
<organism evidence="1 2">
    <name type="scientific">Chlamydomonas eustigma</name>
    <dbReference type="NCBI Taxonomy" id="1157962"/>
    <lineage>
        <taxon>Eukaryota</taxon>
        <taxon>Viridiplantae</taxon>
        <taxon>Chlorophyta</taxon>
        <taxon>core chlorophytes</taxon>
        <taxon>Chlorophyceae</taxon>
        <taxon>CS clade</taxon>
        <taxon>Chlamydomonadales</taxon>
        <taxon>Chlamydomonadaceae</taxon>
        <taxon>Chlamydomonas</taxon>
    </lineage>
</organism>
<gene>
    <name evidence="1" type="ORF">CEUSTIGMA_g5982.t1</name>
</gene>